<protein>
    <submittedName>
        <fullName evidence="2">Nitroreductase</fullName>
    </submittedName>
</protein>
<reference evidence="2 3" key="1">
    <citation type="submission" date="2015-07" db="EMBL/GenBank/DDBJ databases">
        <title>Whole genome sequence of Herpetosiphon geysericola DSM 7119.</title>
        <authorList>
            <person name="Hemp J."/>
            <person name="Ward L.M."/>
            <person name="Pace L.A."/>
            <person name="Fischer W.W."/>
        </authorList>
    </citation>
    <scope>NUCLEOTIDE SEQUENCE [LARGE SCALE GENOMIC DNA]</scope>
    <source>
        <strain evidence="2 3">DSM 7119</strain>
    </source>
</reference>
<sequence>MDLLDAIRSRRTTNGPFEDRPLDPAHVRTILEMAACAPSHFNSQPWRFVVIQDQATRMQLADIAGESMQKLMAGGRFWQRYRKYFRFSKKEVDQRGDGILIDNLPAVLKPFAKYIFTERGGELMAKFQVPKVLGKDARKLVAGSPLILGITLDKSEYKPDDLSGMYSLLSLGAVMQTIWLTATSLGIGMQFISTPMEVEGQWEKINKLLHIPEEHSLMVLYRLGYIPQTADRPTIDWTSSQRKRTAALAYANRWDEPFEPTNDA</sequence>
<proteinExistence type="predicted"/>
<feature type="domain" description="Nitroreductase" evidence="1">
    <location>
        <begin position="7"/>
        <end position="225"/>
    </location>
</feature>
<dbReference type="OrthoDB" id="9812105at2"/>
<dbReference type="PATRIC" id="fig|70996.4.peg.3365"/>
<dbReference type="CDD" id="cd02062">
    <property type="entry name" value="Nitro_FMN_reductase"/>
    <property type="match status" value="1"/>
</dbReference>
<dbReference type="RefSeq" id="WP_054535024.1">
    <property type="nucleotide sequence ID" value="NZ_LGKP01000022.1"/>
</dbReference>
<accession>A0A0P6Y273</accession>
<dbReference type="AlphaFoldDB" id="A0A0P6Y273"/>
<evidence type="ECO:0000313" key="2">
    <source>
        <dbReference type="EMBL" id="KPL85950.1"/>
    </source>
</evidence>
<name>A0A0P6Y273_9CHLR</name>
<dbReference type="Gene3D" id="3.40.109.10">
    <property type="entry name" value="NADH Oxidase"/>
    <property type="match status" value="1"/>
</dbReference>
<dbReference type="STRING" id="70996.SE18_13695"/>
<dbReference type="Pfam" id="PF00881">
    <property type="entry name" value="Nitroreductase"/>
    <property type="match status" value="1"/>
</dbReference>
<gene>
    <name evidence="2" type="ORF">SE18_13695</name>
</gene>
<dbReference type="InterPro" id="IPR000415">
    <property type="entry name" value="Nitroreductase-like"/>
</dbReference>
<dbReference type="InterPro" id="IPR050627">
    <property type="entry name" value="Nitroreductase/BluB"/>
</dbReference>
<evidence type="ECO:0000259" key="1">
    <source>
        <dbReference type="Pfam" id="PF00881"/>
    </source>
</evidence>
<dbReference type="SUPFAM" id="SSF55469">
    <property type="entry name" value="FMN-dependent nitroreductase-like"/>
    <property type="match status" value="1"/>
</dbReference>
<dbReference type="PANTHER" id="PTHR23026">
    <property type="entry name" value="NADPH NITROREDUCTASE"/>
    <property type="match status" value="1"/>
</dbReference>
<comment type="caution">
    <text evidence="2">The sequence shown here is derived from an EMBL/GenBank/DDBJ whole genome shotgun (WGS) entry which is preliminary data.</text>
</comment>
<dbReference type="GO" id="GO:0016491">
    <property type="term" value="F:oxidoreductase activity"/>
    <property type="evidence" value="ECO:0007669"/>
    <property type="project" value="InterPro"/>
</dbReference>
<dbReference type="PANTHER" id="PTHR23026:SF123">
    <property type="entry name" value="NAD(P)H NITROREDUCTASE RV3131-RELATED"/>
    <property type="match status" value="1"/>
</dbReference>
<evidence type="ECO:0000313" key="3">
    <source>
        <dbReference type="Proteomes" id="UP000050277"/>
    </source>
</evidence>
<organism evidence="2 3">
    <name type="scientific">Herpetosiphon geysericola</name>
    <dbReference type="NCBI Taxonomy" id="70996"/>
    <lineage>
        <taxon>Bacteria</taxon>
        <taxon>Bacillati</taxon>
        <taxon>Chloroflexota</taxon>
        <taxon>Chloroflexia</taxon>
        <taxon>Herpetosiphonales</taxon>
        <taxon>Herpetosiphonaceae</taxon>
        <taxon>Herpetosiphon</taxon>
    </lineage>
</organism>
<dbReference type="InterPro" id="IPR029479">
    <property type="entry name" value="Nitroreductase"/>
</dbReference>
<dbReference type="Proteomes" id="UP000050277">
    <property type="component" value="Unassembled WGS sequence"/>
</dbReference>
<keyword evidence="3" id="KW-1185">Reference proteome</keyword>
<dbReference type="EMBL" id="LGKP01000022">
    <property type="protein sequence ID" value="KPL85950.1"/>
    <property type="molecule type" value="Genomic_DNA"/>
</dbReference>